<name>A0A369QD79_9BACT</name>
<dbReference type="Proteomes" id="UP000253919">
    <property type="component" value="Unassembled WGS sequence"/>
</dbReference>
<evidence type="ECO:0000313" key="1">
    <source>
        <dbReference type="EMBL" id="RDC62873.1"/>
    </source>
</evidence>
<sequence length="83" mass="9152">MANEQFIYSSEYIFSAADLKRLLDGATDPATTDVAIQVLISRSETEKKVFNIVVQAVLADQEGTPQLQVMTDRVYGCPRPPSC</sequence>
<evidence type="ECO:0000313" key="2">
    <source>
        <dbReference type="Proteomes" id="UP000253919"/>
    </source>
</evidence>
<reference evidence="1 2" key="1">
    <citation type="submission" date="2018-04" db="EMBL/GenBank/DDBJ databases">
        <title>Adhaeribacter sp. HMF7616 genome sequencing and assembly.</title>
        <authorList>
            <person name="Kang H."/>
            <person name="Kang J."/>
            <person name="Cha I."/>
            <person name="Kim H."/>
            <person name="Joh K."/>
        </authorList>
    </citation>
    <scope>NUCLEOTIDE SEQUENCE [LARGE SCALE GENOMIC DNA]</scope>
    <source>
        <strain evidence="1 2">HMF7616</strain>
    </source>
</reference>
<comment type="caution">
    <text evidence="1">The sequence shown here is derived from an EMBL/GenBank/DDBJ whole genome shotgun (WGS) entry which is preliminary data.</text>
</comment>
<keyword evidence="2" id="KW-1185">Reference proteome</keyword>
<accession>A0A369QD79</accession>
<dbReference type="RefSeq" id="WP_115372263.1">
    <property type="nucleotide sequence ID" value="NZ_QASA01000001.1"/>
</dbReference>
<dbReference type="AlphaFoldDB" id="A0A369QD79"/>
<dbReference type="EMBL" id="QASA01000001">
    <property type="protein sequence ID" value="RDC62873.1"/>
    <property type="molecule type" value="Genomic_DNA"/>
</dbReference>
<gene>
    <name evidence="1" type="ORF">AHMF7616_01472</name>
</gene>
<protein>
    <submittedName>
        <fullName evidence="1">Uncharacterized protein</fullName>
    </submittedName>
</protein>
<proteinExistence type="predicted"/>
<organism evidence="1 2">
    <name type="scientific">Adhaeribacter pallidiroseus</name>
    <dbReference type="NCBI Taxonomy" id="2072847"/>
    <lineage>
        <taxon>Bacteria</taxon>
        <taxon>Pseudomonadati</taxon>
        <taxon>Bacteroidota</taxon>
        <taxon>Cytophagia</taxon>
        <taxon>Cytophagales</taxon>
        <taxon>Hymenobacteraceae</taxon>
        <taxon>Adhaeribacter</taxon>
    </lineage>
</organism>